<evidence type="ECO:0000259" key="3">
    <source>
        <dbReference type="Pfam" id="PF07833"/>
    </source>
</evidence>
<dbReference type="Pfam" id="PF07833">
    <property type="entry name" value="Cu_amine_oxidN1"/>
    <property type="match status" value="1"/>
</dbReference>
<organism evidence="4 5">
    <name type="scientific">Paenibacillus thalictri</name>
    <dbReference type="NCBI Taxonomy" id="2527873"/>
    <lineage>
        <taxon>Bacteria</taxon>
        <taxon>Bacillati</taxon>
        <taxon>Bacillota</taxon>
        <taxon>Bacilli</taxon>
        <taxon>Bacillales</taxon>
        <taxon>Paenibacillaceae</taxon>
        <taxon>Paenibacillus</taxon>
    </lineage>
</organism>
<feature type="compositionally biased region" description="Pro residues" evidence="1">
    <location>
        <begin position="231"/>
        <end position="240"/>
    </location>
</feature>
<dbReference type="EMBL" id="SIRE01000023">
    <property type="protein sequence ID" value="TBL72654.1"/>
    <property type="molecule type" value="Genomic_DNA"/>
</dbReference>
<feature type="compositionally biased region" description="Low complexity" evidence="1">
    <location>
        <begin position="220"/>
        <end position="230"/>
    </location>
</feature>
<protein>
    <recommendedName>
        <fullName evidence="3">Copper amine oxidase-like N-terminal domain-containing protein</fullName>
    </recommendedName>
</protein>
<sequence length="240" mass="24492">MGKKWKWIGVAGIVSAITLLPALSVSADSVADTETAVIASDIKLRLNGVEWQATDSNGNVIYPVIINGVSYLPVRALAVALNTEIGWDDKTRTIMIGDKASQSSSGYNGEEFKNGKTTDTQQSPGQSGQQASQQTPAQGGQQGAQQPPAQGGQQGAQQPPAQGGQQGAQQPPAQGGQQGAQQPPAQGGQQGPQQPPAQGGQQGPQQPPAQGGQQGPQQPPAQGGHQGSQQPPRPGGPQGR</sequence>
<evidence type="ECO:0000256" key="1">
    <source>
        <dbReference type="SAM" id="MobiDB-lite"/>
    </source>
</evidence>
<dbReference type="InterPro" id="IPR012854">
    <property type="entry name" value="Cu_amine_oxidase-like_N"/>
</dbReference>
<keyword evidence="2" id="KW-0732">Signal</keyword>
<feature type="region of interest" description="Disordered" evidence="1">
    <location>
        <begin position="100"/>
        <end position="240"/>
    </location>
</feature>
<comment type="caution">
    <text evidence="4">The sequence shown here is derived from an EMBL/GenBank/DDBJ whole genome shotgun (WGS) entry which is preliminary data.</text>
</comment>
<feature type="compositionally biased region" description="Low complexity" evidence="1">
    <location>
        <begin position="121"/>
        <end position="187"/>
    </location>
</feature>
<gene>
    <name evidence="4" type="ORF">EYB31_28285</name>
</gene>
<feature type="chain" id="PRO_5020777728" description="Copper amine oxidase-like N-terminal domain-containing protein" evidence="2">
    <location>
        <begin position="28"/>
        <end position="240"/>
    </location>
</feature>
<feature type="signal peptide" evidence="2">
    <location>
        <begin position="1"/>
        <end position="27"/>
    </location>
</feature>
<dbReference type="Proteomes" id="UP000293142">
    <property type="component" value="Unassembled WGS sequence"/>
</dbReference>
<name>A0A4Q9DJN5_9BACL</name>
<accession>A0A4Q9DJN5</accession>
<evidence type="ECO:0000313" key="5">
    <source>
        <dbReference type="Proteomes" id="UP000293142"/>
    </source>
</evidence>
<dbReference type="OrthoDB" id="337615at2"/>
<dbReference type="AlphaFoldDB" id="A0A4Q9DJN5"/>
<feature type="domain" description="Copper amine oxidase-like N-terminal" evidence="3">
    <location>
        <begin position="63"/>
        <end position="98"/>
    </location>
</feature>
<evidence type="ECO:0000313" key="4">
    <source>
        <dbReference type="EMBL" id="TBL72654.1"/>
    </source>
</evidence>
<dbReference type="RefSeq" id="WP_131016842.1">
    <property type="nucleotide sequence ID" value="NZ_SIRE01000023.1"/>
</dbReference>
<proteinExistence type="predicted"/>
<reference evidence="4 5" key="1">
    <citation type="submission" date="2019-02" db="EMBL/GenBank/DDBJ databases">
        <title>Paenibacillus sp. nov., isolated from surface-sterilized tissue of Thalictrum simplex L.</title>
        <authorList>
            <person name="Tuo L."/>
        </authorList>
    </citation>
    <scope>NUCLEOTIDE SEQUENCE [LARGE SCALE GENOMIC DNA]</scope>
    <source>
        <strain evidence="4 5">N2SHLJ1</strain>
    </source>
</reference>
<evidence type="ECO:0000256" key="2">
    <source>
        <dbReference type="SAM" id="SignalP"/>
    </source>
</evidence>
<keyword evidence="5" id="KW-1185">Reference proteome</keyword>